<dbReference type="Proteomes" id="UP001180020">
    <property type="component" value="Unassembled WGS sequence"/>
</dbReference>
<dbReference type="AlphaFoldDB" id="A0AAV9D449"/>
<evidence type="ECO:0000313" key="1">
    <source>
        <dbReference type="EMBL" id="KAK1296025.1"/>
    </source>
</evidence>
<dbReference type="EMBL" id="JAUJYO010000015">
    <property type="protein sequence ID" value="KAK1296025.1"/>
    <property type="molecule type" value="Genomic_DNA"/>
</dbReference>
<reference evidence="1" key="1">
    <citation type="journal article" date="2023" name="Nat. Commun.">
        <title>Diploid and tetraploid genomes of Acorus and the evolution of monocots.</title>
        <authorList>
            <person name="Ma L."/>
            <person name="Liu K.W."/>
            <person name="Li Z."/>
            <person name="Hsiao Y.Y."/>
            <person name="Qi Y."/>
            <person name="Fu T."/>
            <person name="Tang G.D."/>
            <person name="Zhang D."/>
            <person name="Sun W.H."/>
            <person name="Liu D.K."/>
            <person name="Li Y."/>
            <person name="Chen G.Z."/>
            <person name="Liu X.D."/>
            <person name="Liao X.Y."/>
            <person name="Jiang Y.T."/>
            <person name="Yu X."/>
            <person name="Hao Y."/>
            <person name="Huang J."/>
            <person name="Zhao X.W."/>
            <person name="Ke S."/>
            <person name="Chen Y.Y."/>
            <person name="Wu W.L."/>
            <person name="Hsu J.L."/>
            <person name="Lin Y.F."/>
            <person name="Huang M.D."/>
            <person name="Li C.Y."/>
            <person name="Huang L."/>
            <person name="Wang Z.W."/>
            <person name="Zhao X."/>
            <person name="Zhong W.Y."/>
            <person name="Peng D.H."/>
            <person name="Ahmad S."/>
            <person name="Lan S."/>
            <person name="Zhang J.S."/>
            <person name="Tsai W.C."/>
            <person name="Van de Peer Y."/>
            <person name="Liu Z.J."/>
        </authorList>
    </citation>
    <scope>NUCLEOTIDE SEQUENCE</scope>
    <source>
        <strain evidence="1">CP</strain>
    </source>
</reference>
<sequence length="58" mass="6524">MQVPGRNKLCGNVHQLVYDAISKVHQGLFWNACQHGPKIRQKQPMIQHLNSLAIGCSE</sequence>
<protein>
    <submittedName>
        <fullName evidence="1">Uncharacterized protein</fullName>
    </submittedName>
</protein>
<comment type="caution">
    <text evidence="1">The sequence shown here is derived from an EMBL/GenBank/DDBJ whole genome shotgun (WGS) entry which is preliminary data.</text>
</comment>
<keyword evidence="2" id="KW-1185">Reference proteome</keyword>
<proteinExistence type="predicted"/>
<accession>A0AAV9D449</accession>
<name>A0AAV9D449_ACOCL</name>
<reference evidence="1" key="2">
    <citation type="submission" date="2023-06" db="EMBL/GenBank/DDBJ databases">
        <authorList>
            <person name="Ma L."/>
            <person name="Liu K.-W."/>
            <person name="Li Z."/>
            <person name="Hsiao Y.-Y."/>
            <person name="Qi Y."/>
            <person name="Fu T."/>
            <person name="Tang G."/>
            <person name="Zhang D."/>
            <person name="Sun W.-H."/>
            <person name="Liu D.-K."/>
            <person name="Li Y."/>
            <person name="Chen G.-Z."/>
            <person name="Liu X.-D."/>
            <person name="Liao X.-Y."/>
            <person name="Jiang Y.-T."/>
            <person name="Yu X."/>
            <person name="Hao Y."/>
            <person name="Huang J."/>
            <person name="Zhao X.-W."/>
            <person name="Ke S."/>
            <person name="Chen Y.-Y."/>
            <person name="Wu W.-L."/>
            <person name="Hsu J.-L."/>
            <person name="Lin Y.-F."/>
            <person name="Huang M.-D."/>
            <person name="Li C.-Y."/>
            <person name="Huang L."/>
            <person name="Wang Z.-W."/>
            <person name="Zhao X."/>
            <person name="Zhong W.-Y."/>
            <person name="Peng D.-H."/>
            <person name="Ahmad S."/>
            <person name="Lan S."/>
            <person name="Zhang J.-S."/>
            <person name="Tsai W.-C."/>
            <person name="Van De Peer Y."/>
            <person name="Liu Z.-J."/>
        </authorList>
    </citation>
    <scope>NUCLEOTIDE SEQUENCE</scope>
    <source>
        <strain evidence="1">CP</strain>
        <tissue evidence="1">Leaves</tissue>
    </source>
</reference>
<gene>
    <name evidence="1" type="ORF">QJS10_CPB15g01895</name>
</gene>
<evidence type="ECO:0000313" key="2">
    <source>
        <dbReference type="Proteomes" id="UP001180020"/>
    </source>
</evidence>
<organism evidence="1 2">
    <name type="scientific">Acorus calamus</name>
    <name type="common">Sweet flag</name>
    <dbReference type="NCBI Taxonomy" id="4465"/>
    <lineage>
        <taxon>Eukaryota</taxon>
        <taxon>Viridiplantae</taxon>
        <taxon>Streptophyta</taxon>
        <taxon>Embryophyta</taxon>
        <taxon>Tracheophyta</taxon>
        <taxon>Spermatophyta</taxon>
        <taxon>Magnoliopsida</taxon>
        <taxon>Liliopsida</taxon>
        <taxon>Acoraceae</taxon>
        <taxon>Acorus</taxon>
    </lineage>
</organism>